<proteinExistence type="predicted"/>
<keyword evidence="3" id="KW-1185">Reference proteome</keyword>
<dbReference type="Gene3D" id="3.10.180.10">
    <property type="entry name" value="2,3-Dihydroxybiphenyl 1,2-Dioxygenase, domain 1"/>
    <property type="match status" value="1"/>
</dbReference>
<evidence type="ECO:0000313" key="2">
    <source>
        <dbReference type="EMBL" id="ORY26045.1"/>
    </source>
</evidence>
<dbReference type="PANTHER" id="PTHR40265:SF1">
    <property type="entry name" value="GLYOXALASE-LIKE DOMAIN-CONTAINING PROTEIN"/>
    <property type="match status" value="1"/>
</dbReference>
<name>A0A1Y2AVW4_9TREE</name>
<accession>A0A1Y2AVW4</accession>
<dbReference type="EMBL" id="MCFC01000051">
    <property type="protein sequence ID" value="ORY26045.1"/>
    <property type="molecule type" value="Genomic_DNA"/>
</dbReference>
<dbReference type="InterPro" id="IPR029068">
    <property type="entry name" value="Glyas_Bleomycin-R_OHBP_Dase"/>
</dbReference>
<sequence>MPDSLPTPQLDHIVIHVPYAYLSSPPSWLTELFTITPGGTHADGLTANALVPFSDGTYLELIAFTPEITAEQKRNHMWGGKPYGIIDWALTLPKKDDQGNASQYQILRKRWLDLPVPPKWKSSELRQGGRTKPDGTKLEWLIAFPPERGVTPFWCLDVTARSHRVSSAIDQITHPSGVQGIAEVSLNLPQGGITSEIKPILDAAVPQSEDRVDDYTWSIGTPAPTENGPGKVYAHSARIRITQESIAKDETRLGVTELIFWTRDKGNSSVEATIDGDKVSFGFVTG</sequence>
<dbReference type="AlphaFoldDB" id="A0A1Y2AVW4"/>
<reference evidence="2 3" key="1">
    <citation type="submission" date="2016-07" db="EMBL/GenBank/DDBJ databases">
        <title>Pervasive Adenine N6-methylation of Active Genes in Fungi.</title>
        <authorList>
            <consortium name="DOE Joint Genome Institute"/>
            <person name="Mondo S.J."/>
            <person name="Dannebaum R.O."/>
            <person name="Kuo R.C."/>
            <person name="Labutti K."/>
            <person name="Haridas S."/>
            <person name="Kuo A."/>
            <person name="Salamov A."/>
            <person name="Ahrendt S.R."/>
            <person name="Lipzen A."/>
            <person name="Sullivan W."/>
            <person name="Andreopoulos W.B."/>
            <person name="Clum A."/>
            <person name="Lindquist E."/>
            <person name="Daum C."/>
            <person name="Ramamoorthy G.K."/>
            <person name="Gryganskyi A."/>
            <person name="Culley D."/>
            <person name="Magnuson J.K."/>
            <person name="James T.Y."/>
            <person name="O'Malley M.A."/>
            <person name="Stajich J.E."/>
            <person name="Spatafora J.W."/>
            <person name="Visel A."/>
            <person name="Grigoriev I.V."/>
        </authorList>
    </citation>
    <scope>NUCLEOTIDE SEQUENCE [LARGE SCALE GENOMIC DNA]</scope>
    <source>
        <strain evidence="2 3">68-887.2</strain>
    </source>
</reference>
<protein>
    <submittedName>
        <fullName evidence="2">Glyoxalase-like domain-domain-containing protein</fullName>
    </submittedName>
</protein>
<dbReference type="InParanoid" id="A0A1Y2AVW4"/>
<dbReference type="Proteomes" id="UP000193986">
    <property type="component" value="Unassembled WGS sequence"/>
</dbReference>
<evidence type="ECO:0000313" key="3">
    <source>
        <dbReference type="Proteomes" id="UP000193986"/>
    </source>
</evidence>
<organism evidence="2 3">
    <name type="scientific">Naematelia encephala</name>
    <dbReference type="NCBI Taxonomy" id="71784"/>
    <lineage>
        <taxon>Eukaryota</taxon>
        <taxon>Fungi</taxon>
        <taxon>Dikarya</taxon>
        <taxon>Basidiomycota</taxon>
        <taxon>Agaricomycotina</taxon>
        <taxon>Tremellomycetes</taxon>
        <taxon>Tremellales</taxon>
        <taxon>Naemateliaceae</taxon>
        <taxon>Naematelia</taxon>
    </lineage>
</organism>
<comment type="caution">
    <text evidence="2">The sequence shown here is derived from an EMBL/GenBank/DDBJ whole genome shotgun (WGS) entry which is preliminary data.</text>
</comment>
<evidence type="ECO:0000259" key="1">
    <source>
        <dbReference type="Pfam" id="PF13468"/>
    </source>
</evidence>
<dbReference type="PANTHER" id="PTHR40265">
    <property type="entry name" value="BLL2707 PROTEIN"/>
    <property type="match status" value="1"/>
</dbReference>
<feature type="domain" description="Glyoxalase-like" evidence="1">
    <location>
        <begin position="10"/>
        <end position="188"/>
    </location>
</feature>
<dbReference type="Pfam" id="PF13468">
    <property type="entry name" value="Glyoxalase_3"/>
    <property type="match status" value="1"/>
</dbReference>
<gene>
    <name evidence="2" type="ORF">BCR39DRAFT_542350</name>
</gene>
<dbReference type="InterPro" id="IPR025870">
    <property type="entry name" value="Glyoxalase-like_dom"/>
</dbReference>
<dbReference type="OrthoDB" id="408973at2759"/>